<dbReference type="InterPro" id="IPR036770">
    <property type="entry name" value="Ankyrin_rpt-contain_sf"/>
</dbReference>
<keyword evidence="1" id="KW-0677">Repeat</keyword>
<feature type="compositionally biased region" description="Low complexity" evidence="4">
    <location>
        <begin position="298"/>
        <end position="322"/>
    </location>
</feature>
<reference evidence="5" key="1">
    <citation type="submission" date="2023-02" db="EMBL/GenBank/DDBJ databases">
        <title>Identification and recombinant expression of a fungal hydrolase from Papiliotrema laurentii that hydrolyzes apple cutin and clears colloidal polyester polyurethane.</title>
        <authorList>
            <consortium name="DOE Joint Genome Institute"/>
            <person name="Roman V.A."/>
            <person name="Bojanowski C."/>
            <person name="Crable B.R."/>
            <person name="Wagner D.N."/>
            <person name="Hung C.S."/>
            <person name="Nadeau L.J."/>
            <person name="Schratz L."/>
            <person name="Haridas S."/>
            <person name="Pangilinan J."/>
            <person name="Lipzen A."/>
            <person name="Na H."/>
            <person name="Yan M."/>
            <person name="Ng V."/>
            <person name="Grigoriev I.V."/>
            <person name="Spatafora J.W."/>
            <person name="Barlow D."/>
            <person name="Biffinger J."/>
            <person name="Kelley-Loughnane N."/>
            <person name="Varaljay V.A."/>
            <person name="Crookes-Goodson W.J."/>
        </authorList>
    </citation>
    <scope>NUCLEOTIDE SEQUENCE</scope>
    <source>
        <strain evidence="5">5307AH</strain>
    </source>
</reference>
<dbReference type="EMBL" id="JAODAN010000002">
    <property type="protein sequence ID" value="KAK1926759.1"/>
    <property type="molecule type" value="Genomic_DNA"/>
</dbReference>
<feature type="repeat" description="ANK" evidence="3">
    <location>
        <begin position="174"/>
        <end position="206"/>
    </location>
</feature>
<feature type="compositionally biased region" description="Basic and acidic residues" evidence="4">
    <location>
        <begin position="364"/>
        <end position="379"/>
    </location>
</feature>
<keyword evidence="6" id="KW-1185">Reference proteome</keyword>
<evidence type="ECO:0000256" key="1">
    <source>
        <dbReference type="ARBA" id="ARBA00022737"/>
    </source>
</evidence>
<feature type="repeat" description="ANK" evidence="3">
    <location>
        <begin position="141"/>
        <end position="173"/>
    </location>
</feature>
<evidence type="ECO:0000313" key="5">
    <source>
        <dbReference type="EMBL" id="KAK1926759.1"/>
    </source>
</evidence>
<dbReference type="PROSITE" id="PS50088">
    <property type="entry name" value="ANK_REPEAT"/>
    <property type="match status" value="2"/>
</dbReference>
<name>A0AAD9FUZ1_PAPLA</name>
<sequence length="379" mass="41213">MHITRDPSIRIRQAVRDNNVPVLSRLQGRFDLRNTDKNRLTSLSWAAIEGSLEVYEWLLLDYGHDDQELSRDTDNNTILHLLASISSPPSISPHIRLLRTSPLFPPRISTRSLAEQIAVSLRMTTLYYTLFPFLLDWSNSGGKTALHVAAQAGNTAFISLLCDWGADLDLTDLQGNTPLHYASAWGHVETIRVLLERGCQFATRNYEGFTASDFAYSTTVMNALQAIARELFEERRSRRKVEAAEARSQGGSAGVNGRFRSGSVSTDLSTGSGSAVSSNVVPQGYHGGYDGLPNQSLAPAPGSSTASRPTTTRSPSVPVAPTLSIYTSTSGTPPLADGGSASGLPMRRSNSAHMGGGSRGDLTPFHEEELRRRQREGRI</sequence>
<evidence type="ECO:0000256" key="3">
    <source>
        <dbReference type="PROSITE-ProRule" id="PRU00023"/>
    </source>
</evidence>
<evidence type="ECO:0000313" key="6">
    <source>
        <dbReference type="Proteomes" id="UP001182556"/>
    </source>
</evidence>
<dbReference type="PANTHER" id="PTHR24198">
    <property type="entry name" value="ANKYRIN REPEAT AND PROTEIN KINASE DOMAIN-CONTAINING PROTEIN"/>
    <property type="match status" value="1"/>
</dbReference>
<evidence type="ECO:0000256" key="4">
    <source>
        <dbReference type="SAM" id="MobiDB-lite"/>
    </source>
</evidence>
<comment type="caution">
    <text evidence="5">The sequence shown here is derived from an EMBL/GenBank/DDBJ whole genome shotgun (WGS) entry which is preliminary data.</text>
</comment>
<gene>
    <name evidence="5" type="ORF">DB88DRAFT_471258</name>
</gene>
<dbReference type="Proteomes" id="UP001182556">
    <property type="component" value="Unassembled WGS sequence"/>
</dbReference>
<protein>
    <submittedName>
        <fullName evidence="5">Ankyrin repeat-containing domain protein</fullName>
    </submittedName>
</protein>
<dbReference type="PROSITE" id="PS50297">
    <property type="entry name" value="ANK_REP_REGION"/>
    <property type="match status" value="2"/>
</dbReference>
<organism evidence="5 6">
    <name type="scientific">Papiliotrema laurentii</name>
    <name type="common">Cryptococcus laurentii</name>
    <dbReference type="NCBI Taxonomy" id="5418"/>
    <lineage>
        <taxon>Eukaryota</taxon>
        <taxon>Fungi</taxon>
        <taxon>Dikarya</taxon>
        <taxon>Basidiomycota</taxon>
        <taxon>Agaricomycotina</taxon>
        <taxon>Tremellomycetes</taxon>
        <taxon>Tremellales</taxon>
        <taxon>Rhynchogastremaceae</taxon>
        <taxon>Papiliotrema</taxon>
    </lineage>
</organism>
<dbReference type="Pfam" id="PF12796">
    <property type="entry name" value="Ank_2"/>
    <property type="match status" value="1"/>
</dbReference>
<dbReference type="PANTHER" id="PTHR24198:SF165">
    <property type="entry name" value="ANKYRIN REPEAT-CONTAINING PROTEIN-RELATED"/>
    <property type="match status" value="1"/>
</dbReference>
<feature type="region of interest" description="Disordered" evidence="4">
    <location>
        <begin position="242"/>
        <end position="379"/>
    </location>
</feature>
<dbReference type="SMART" id="SM00248">
    <property type="entry name" value="ANK"/>
    <property type="match status" value="3"/>
</dbReference>
<evidence type="ECO:0000256" key="2">
    <source>
        <dbReference type="ARBA" id="ARBA00023043"/>
    </source>
</evidence>
<dbReference type="AlphaFoldDB" id="A0AAD9FUZ1"/>
<dbReference type="Gene3D" id="1.25.40.20">
    <property type="entry name" value="Ankyrin repeat-containing domain"/>
    <property type="match status" value="2"/>
</dbReference>
<keyword evidence="2 3" id="KW-0040">ANK repeat</keyword>
<accession>A0AAD9FUZ1</accession>
<feature type="compositionally biased region" description="Polar residues" evidence="4">
    <location>
        <begin position="262"/>
        <end position="281"/>
    </location>
</feature>
<proteinExistence type="predicted"/>
<dbReference type="InterPro" id="IPR002110">
    <property type="entry name" value="Ankyrin_rpt"/>
</dbReference>
<dbReference type="SUPFAM" id="SSF48403">
    <property type="entry name" value="Ankyrin repeat"/>
    <property type="match status" value="1"/>
</dbReference>